<dbReference type="InterPro" id="IPR027304">
    <property type="entry name" value="Trigger_fact/SurA_dom_sf"/>
</dbReference>
<dbReference type="Pfam" id="PF13624">
    <property type="entry name" value="SurA_N_3"/>
    <property type="match status" value="1"/>
</dbReference>
<dbReference type="GO" id="GO:0003755">
    <property type="term" value="F:peptidyl-prolyl cis-trans isomerase activity"/>
    <property type="evidence" value="ECO:0007669"/>
    <property type="project" value="InterPro"/>
</dbReference>
<comment type="similarity">
    <text evidence="8">Belongs to the PpiD chaperone family.</text>
</comment>
<dbReference type="Gene3D" id="3.10.50.40">
    <property type="match status" value="1"/>
</dbReference>
<keyword evidence="3" id="KW-0997">Cell inner membrane</keyword>
<dbReference type="PANTHER" id="PTHR47529">
    <property type="entry name" value="PEPTIDYL-PROLYL CIS-TRANS ISOMERASE D"/>
    <property type="match status" value="1"/>
</dbReference>
<dbReference type="SUPFAM" id="SSF109998">
    <property type="entry name" value="Triger factor/SurA peptide-binding domain-like"/>
    <property type="match status" value="1"/>
</dbReference>
<keyword evidence="6" id="KW-0472">Membrane</keyword>
<evidence type="ECO:0000256" key="10">
    <source>
        <dbReference type="ARBA" id="ARBA00042775"/>
    </source>
</evidence>
<comment type="subcellular location">
    <subcellularLocation>
        <location evidence="1">Cell inner membrane</location>
        <topology evidence="1">Single-pass type II membrane protein</topology>
        <orientation evidence="1">Periplasmic side</orientation>
    </subcellularLocation>
</comment>
<evidence type="ECO:0000313" key="11">
    <source>
        <dbReference type="EMBL" id="MBO1106987.1"/>
    </source>
</evidence>
<keyword evidence="5" id="KW-1133">Transmembrane helix</keyword>
<protein>
    <recommendedName>
        <fullName evidence="9">Periplasmic chaperone PpiD</fullName>
    </recommendedName>
    <alternativeName>
        <fullName evidence="10">Periplasmic folding chaperone</fullName>
    </alternativeName>
</protein>
<dbReference type="SUPFAM" id="SSF54534">
    <property type="entry name" value="FKBP-like"/>
    <property type="match status" value="1"/>
</dbReference>
<dbReference type="GeneID" id="69703813"/>
<dbReference type="AlphaFoldDB" id="A0A1A9AZD6"/>
<dbReference type="EMBL" id="JAFNAA010000002">
    <property type="protein sequence ID" value="MBO1106987.1"/>
    <property type="molecule type" value="Genomic_DNA"/>
</dbReference>
<evidence type="ECO:0000256" key="2">
    <source>
        <dbReference type="ARBA" id="ARBA00022475"/>
    </source>
</evidence>
<dbReference type="InterPro" id="IPR046357">
    <property type="entry name" value="PPIase_dom_sf"/>
</dbReference>
<evidence type="ECO:0000256" key="1">
    <source>
        <dbReference type="ARBA" id="ARBA00004382"/>
    </source>
</evidence>
<dbReference type="GO" id="GO:0005886">
    <property type="term" value="C:plasma membrane"/>
    <property type="evidence" value="ECO:0007669"/>
    <property type="project" value="UniProtKB-SubCell"/>
</dbReference>
<evidence type="ECO:0000256" key="5">
    <source>
        <dbReference type="ARBA" id="ARBA00022989"/>
    </source>
</evidence>
<evidence type="ECO:0000313" key="12">
    <source>
        <dbReference type="Proteomes" id="UP000664658"/>
    </source>
</evidence>
<keyword evidence="4" id="KW-0812">Transmembrane</keyword>
<dbReference type="InterPro" id="IPR023058">
    <property type="entry name" value="PPIase_PpiC_CS"/>
</dbReference>
<accession>A0A1A9AZD6</accession>
<keyword evidence="2" id="KW-1003">Cell membrane</keyword>
<dbReference type="PROSITE" id="PS50198">
    <property type="entry name" value="PPIC_PPIASE_2"/>
    <property type="match status" value="1"/>
</dbReference>
<keyword evidence="7" id="KW-0143">Chaperone</keyword>
<organism evidence="11 12">
    <name type="scientific">Plesiomonas shigelloides</name>
    <name type="common">Aeromonas shigelloides</name>
    <dbReference type="NCBI Taxonomy" id="703"/>
    <lineage>
        <taxon>Bacteria</taxon>
        <taxon>Pseudomonadati</taxon>
        <taxon>Pseudomonadota</taxon>
        <taxon>Gammaproteobacteria</taxon>
        <taxon>Enterobacterales</taxon>
        <taxon>Enterobacteriaceae</taxon>
        <taxon>Plesiomonas</taxon>
    </lineage>
</organism>
<evidence type="ECO:0000256" key="8">
    <source>
        <dbReference type="ARBA" id="ARBA00038408"/>
    </source>
</evidence>
<evidence type="ECO:0000256" key="3">
    <source>
        <dbReference type="ARBA" id="ARBA00022519"/>
    </source>
</evidence>
<dbReference type="Pfam" id="PF13145">
    <property type="entry name" value="Rotamase_2"/>
    <property type="match status" value="1"/>
</dbReference>
<dbReference type="Proteomes" id="UP000664658">
    <property type="component" value="Unassembled WGS sequence"/>
</dbReference>
<evidence type="ECO:0000256" key="6">
    <source>
        <dbReference type="ARBA" id="ARBA00023136"/>
    </source>
</evidence>
<evidence type="ECO:0000256" key="7">
    <source>
        <dbReference type="ARBA" id="ARBA00023186"/>
    </source>
</evidence>
<sequence length="622" mass="69142">MMDKLRSAQHSIALKVVLGIIILSFVLTGVQGFLSSSGNYVAKVDGQEITNQQFEQAYQSERNNLQQRLGDNFNTLAADPKYLNMVRKDVLNRLIDDVLLDKYAKKLNLRVSDDQIKQSIVNMPEFQKDGRFDNAQYLELIQRAGFTPDSFSQYMRQQMVRQQLLSAFTATDFVLPKESEQTFALLTQERKVRLATLAVKPLEAKQTVTEQEEKAYYDANPTSFMSPEQVKVRYVELNAKALQDAVKIDDAAIAQYYQDNKSHFSQPERRKLSHILVSNEKAAQEIETELKQGADFATLAKTKSEDKFSGRNGGDLGWIEKGVMAPEFEQTAFALAAKGDISGIVKTQFGYHVIRLDDIQPAQVRPLSEVRDEVAKQLRQTKATDEFYALQQKASDKAFENPDSLDDVASATGLKIQETGLFSQQDVPAALNFPALTKAIFSDDLIAGNSNSDVISVDDSHAFVVRVVEHKEEARKPFEQVSAEIAQLLKFQKAQVAARKQAEQLLTELRAGKGDEALKAAGVTFAAEETLQRNSPDQQLVNTVFGLAKPAEGKPAYGISENGEGDVVLVELLGVQSTPNPELEKIFAQQQLNADMTVTFEAMLASLRADADIKYGNMAETE</sequence>
<reference evidence="11" key="1">
    <citation type="submission" date="2021-03" db="EMBL/GenBank/DDBJ databases">
        <title>Plesiomonas shigelloides zfcc0051, isolated from zebrafish feces.</title>
        <authorList>
            <person name="Vanderhoek Z."/>
            <person name="Gaulke C."/>
        </authorList>
    </citation>
    <scope>NUCLEOTIDE SEQUENCE</scope>
    <source>
        <strain evidence="11">Zfcc0051</strain>
    </source>
</reference>
<keyword evidence="11" id="KW-0413">Isomerase</keyword>
<comment type="caution">
    <text evidence="11">The sequence shown here is derived from an EMBL/GenBank/DDBJ whole genome shotgun (WGS) entry which is preliminary data.</text>
</comment>
<evidence type="ECO:0000256" key="4">
    <source>
        <dbReference type="ARBA" id="ARBA00022692"/>
    </source>
</evidence>
<dbReference type="PROSITE" id="PS01096">
    <property type="entry name" value="PPIC_PPIASE_1"/>
    <property type="match status" value="1"/>
</dbReference>
<name>A0A1A9AZD6_PLESH</name>
<dbReference type="NCBIfam" id="NF008054">
    <property type="entry name" value="PRK10788.1"/>
    <property type="match status" value="1"/>
</dbReference>
<dbReference type="InterPro" id="IPR052029">
    <property type="entry name" value="PpiD_chaperone"/>
</dbReference>
<dbReference type="Gene3D" id="1.10.4030.10">
    <property type="entry name" value="Porin chaperone SurA, peptide-binding domain"/>
    <property type="match status" value="1"/>
</dbReference>
<proteinExistence type="inferred from homology"/>
<dbReference type="PANTHER" id="PTHR47529:SF1">
    <property type="entry name" value="PERIPLASMIC CHAPERONE PPID"/>
    <property type="match status" value="1"/>
</dbReference>
<dbReference type="RefSeq" id="WP_010864080.1">
    <property type="nucleotide sequence ID" value="NZ_CP027852.1"/>
</dbReference>
<evidence type="ECO:0000256" key="9">
    <source>
        <dbReference type="ARBA" id="ARBA00040743"/>
    </source>
</evidence>
<gene>
    <name evidence="11" type="primary">ppiD</name>
    <name evidence="11" type="ORF">J2R62_01900</name>
</gene>
<dbReference type="InterPro" id="IPR000297">
    <property type="entry name" value="PPIase_PpiC"/>
</dbReference>
<dbReference type="KEGG" id="pshi:SAMEA2665130_2032"/>